<comment type="caution">
    <text evidence="2">The sequence shown here is derived from an EMBL/GenBank/DDBJ whole genome shotgun (WGS) entry which is preliminary data.</text>
</comment>
<dbReference type="VEuPathDB" id="FungiDB:DIURU_002679"/>
<evidence type="ECO:0000313" key="2">
    <source>
        <dbReference type="EMBL" id="KAA8902783.1"/>
    </source>
</evidence>
<dbReference type="AlphaFoldDB" id="A0A642UP04"/>
<accession>A0A642UP04</accession>
<gene>
    <name evidence="2" type="ORF">DIURU_002679</name>
</gene>
<dbReference type="RefSeq" id="XP_034012531.1">
    <property type="nucleotide sequence ID" value="XM_034155356.1"/>
</dbReference>
<proteinExistence type="predicted"/>
<name>A0A642UP04_DIURU</name>
<feature type="region of interest" description="Disordered" evidence="1">
    <location>
        <begin position="1"/>
        <end position="83"/>
    </location>
</feature>
<feature type="compositionally biased region" description="Basic residues" evidence="1">
    <location>
        <begin position="1"/>
        <end position="14"/>
    </location>
</feature>
<organism evidence="2 3">
    <name type="scientific">Diutina rugosa</name>
    <name type="common">Yeast</name>
    <name type="synonym">Candida rugosa</name>
    <dbReference type="NCBI Taxonomy" id="5481"/>
    <lineage>
        <taxon>Eukaryota</taxon>
        <taxon>Fungi</taxon>
        <taxon>Dikarya</taxon>
        <taxon>Ascomycota</taxon>
        <taxon>Saccharomycotina</taxon>
        <taxon>Pichiomycetes</taxon>
        <taxon>Debaryomycetaceae</taxon>
        <taxon>Diutina</taxon>
    </lineage>
</organism>
<dbReference type="Proteomes" id="UP000449547">
    <property type="component" value="Unassembled WGS sequence"/>
</dbReference>
<protein>
    <submittedName>
        <fullName evidence="2">Uncharacterized protein</fullName>
    </submittedName>
</protein>
<keyword evidence="3" id="KW-1185">Reference proteome</keyword>
<dbReference type="GeneID" id="54781330"/>
<evidence type="ECO:0000256" key="1">
    <source>
        <dbReference type="SAM" id="MobiDB-lite"/>
    </source>
</evidence>
<sequence length="205" mass="22958">MVVFKKKSIKRSGVRRSLDDDDNELIVSGTTASESAFTVKPVPASDASDMSEVPKPSEQASTPVVLNLDDLDESDDETPRTFMPKNDEIKITARDVANEYGDDYEDGSENKLRRGYSDDDVGIDIDGDDDTAAADSGRYHREVDAAPHQFPRVLNISQQISSLQNMRRLAEAKKLQLQQQEADTLRRLDEIAARKLELQRELSSW</sequence>
<reference evidence="2 3" key="1">
    <citation type="submission" date="2019-07" db="EMBL/GenBank/DDBJ databases">
        <title>Genome assembly of two rare yeast pathogens: Diutina rugosa and Trichomonascus ciferrii.</title>
        <authorList>
            <person name="Mixao V."/>
            <person name="Saus E."/>
            <person name="Hansen A."/>
            <person name="Lass-Flor C."/>
            <person name="Gabaldon T."/>
        </authorList>
    </citation>
    <scope>NUCLEOTIDE SEQUENCE [LARGE SCALE GENOMIC DNA]</scope>
    <source>
        <strain evidence="2 3">CBS 613</strain>
    </source>
</reference>
<dbReference type="EMBL" id="SWFT01000082">
    <property type="protein sequence ID" value="KAA8902783.1"/>
    <property type="molecule type" value="Genomic_DNA"/>
</dbReference>
<evidence type="ECO:0000313" key="3">
    <source>
        <dbReference type="Proteomes" id="UP000449547"/>
    </source>
</evidence>